<dbReference type="HOGENOM" id="CLU_065010_2_1_7"/>
<accession>D0LTF1</accession>
<dbReference type="Gene3D" id="1.25.40.10">
    <property type="entry name" value="Tetratricopeptide repeat domain"/>
    <property type="match status" value="1"/>
</dbReference>
<dbReference type="SUPFAM" id="SSF48452">
    <property type="entry name" value="TPR-like"/>
    <property type="match status" value="1"/>
</dbReference>
<organism evidence="1 2">
    <name type="scientific">Haliangium ochraceum (strain DSM 14365 / JCM 11303 / SMP-2)</name>
    <dbReference type="NCBI Taxonomy" id="502025"/>
    <lineage>
        <taxon>Bacteria</taxon>
        <taxon>Pseudomonadati</taxon>
        <taxon>Myxococcota</taxon>
        <taxon>Polyangia</taxon>
        <taxon>Haliangiales</taxon>
        <taxon>Kofleriaceae</taxon>
        <taxon>Haliangium</taxon>
    </lineage>
</organism>
<keyword evidence="2" id="KW-1185">Reference proteome</keyword>
<dbReference type="eggNOG" id="COG3803">
    <property type="taxonomic scope" value="Bacteria"/>
</dbReference>
<dbReference type="KEGG" id="hoh:Hoch_1288"/>
<dbReference type="RefSeq" id="WP_012826455.1">
    <property type="nucleotide sequence ID" value="NC_013440.1"/>
</dbReference>
<evidence type="ECO:0000313" key="1">
    <source>
        <dbReference type="EMBL" id="ACY13846.1"/>
    </source>
</evidence>
<reference evidence="1 2" key="1">
    <citation type="journal article" date="2010" name="Stand. Genomic Sci.">
        <title>Complete genome sequence of Haliangium ochraceum type strain (SMP-2).</title>
        <authorList>
            <consortium name="US DOE Joint Genome Institute (JGI-PGF)"/>
            <person name="Ivanova N."/>
            <person name="Daum C."/>
            <person name="Lang E."/>
            <person name="Abt B."/>
            <person name="Kopitz M."/>
            <person name="Saunders E."/>
            <person name="Lapidus A."/>
            <person name="Lucas S."/>
            <person name="Glavina Del Rio T."/>
            <person name="Nolan M."/>
            <person name="Tice H."/>
            <person name="Copeland A."/>
            <person name="Cheng J.F."/>
            <person name="Chen F."/>
            <person name="Bruce D."/>
            <person name="Goodwin L."/>
            <person name="Pitluck S."/>
            <person name="Mavromatis K."/>
            <person name="Pati A."/>
            <person name="Mikhailova N."/>
            <person name="Chen A."/>
            <person name="Palaniappan K."/>
            <person name="Land M."/>
            <person name="Hauser L."/>
            <person name="Chang Y.J."/>
            <person name="Jeffries C.D."/>
            <person name="Detter J.C."/>
            <person name="Brettin T."/>
            <person name="Rohde M."/>
            <person name="Goker M."/>
            <person name="Bristow J."/>
            <person name="Markowitz V."/>
            <person name="Eisen J.A."/>
            <person name="Hugenholtz P."/>
            <person name="Kyrpides N.C."/>
            <person name="Klenk H.P."/>
        </authorList>
    </citation>
    <scope>NUCLEOTIDE SEQUENCE [LARGE SCALE GENOMIC DNA]</scope>
    <source>
        <strain evidence="2">DSM 14365 / CIP 107738 / JCM 11303 / AJ 13395 / SMP-2</strain>
    </source>
</reference>
<protein>
    <recommendedName>
        <fullName evidence="3">Transmembrane protein</fullName>
    </recommendedName>
</protein>
<evidence type="ECO:0000313" key="2">
    <source>
        <dbReference type="Proteomes" id="UP000001880"/>
    </source>
</evidence>
<proteinExistence type="predicted"/>
<gene>
    <name evidence="1" type="ordered locus">Hoch_1288</name>
</gene>
<dbReference type="EMBL" id="CP001804">
    <property type="protein sequence ID" value="ACY13846.1"/>
    <property type="molecule type" value="Genomic_DNA"/>
</dbReference>
<dbReference type="Pfam" id="PF06041">
    <property type="entry name" value="DUF924"/>
    <property type="match status" value="1"/>
</dbReference>
<dbReference type="Gene3D" id="1.20.58.320">
    <property type="entry name" value="TPR-like"/>
    <property type="match status" value="1"/>
</dbReference>
<dbReference type="AlphaFoldDB" id="D0LTF1"/>
<evidence type="ECO:0008006" key="3">
    <source>
        <dbReference type="Google" id="ProtNLM"/>
    </source>
</evidence>
<name>D0LTF1_HALO1</name>
<dbReference type="InterPro" id="IPR010323">
    <property type="entry name" value="DUF924"/>
</dbReference>
<dbReference type="Proteomes" id="UP000001880">
    <property type="component" value="Chromosome"/>
</dbReference>
<sequence>MQPNDPERFLERWFADARTSPARALVRDKLWFESPPAFDHALARDCRGLYERAWRGELDAWRASQRGALALILLFDQLPRNLFRRTARAYASDARALELTLELIEGERTTEFHPLEALFVYMPLQHAECKHMQSRSLTLNERLAASVTSEWRRLFSDYLRYARIHADIIERFGRFPHRNRALGRRSSAEERAYLEAGAETFGQG</sequence>
<dbReference type="STRING" id="502025.Hoch_1288"/>
<dbReference type="InterPro" id="IPR011990">
    <property type="entry name" value="TPR-like_helical_dom_sf"/>
</dbReference>
<dbReference type="OrthoDB" id="7593450at2"/>